<comment type="caution">
    <text evidence="1">The sequence shown here is derived from an EMBL/GenBank/DDBJ whole genome shotgun (WGS) entry which is preliminary data.</text>
</comment>
<dbReference type="Gene3D" id="3.90.1200.10">
    <property type="match status" value="1"/>
</dbReference>
<dbReference type="GO" id="GO:0016740">
    <property type="term" value="F:transferase activity"/>
    <property type="evidence" value="ECO:0007669"/>
    <property type="project" value="UniProtKB-KW"/>
</dbReference>
<gene>
    <name evidence="1" type="ORF">CG716_02105</name>
</gene>
<dbReference type="InterPro" id="IPR011009">
    <property type="entry name" value="Kinase-like_dom_sf"/>
</dbReference>
<proteinExistence type="predicted"/>
<evidence type="ECO:0000313" key="1">
    <source>
        <dbReference type="EMBL" id="OYN82101.1"/>
    </source>
</evidence>
<dbReference type="PANTHER" id="PTHR23020:SF41">
    <property type="entry name" value="AMINOGLYCOSIDE PHOSPHOTRANSFERASE DOMAIN-CONTAINING PROTEIN"/>
    <property type="match status" value="1"/>
</dbReference>
<dbReference type="AlphaFoldDB" id="A0A255DTT7"/>
<keyword evidence="1" id="KW-0808">Transferase</keyword>
<protein>
    <submittedName>
        <fullName evidence="1">Phosphotransferase</fullName>
    </submittedName>
</protein>
<dbReference type="InterPro" id="IPR052961">
    <property type="entry name" value="Oxido-Kinase-like_Enzymes"/>
</dbReference>
<dbReference type="Pfam" id="PF02958">
    <property type="entry name" value="EcKL"/>
    <property type="match status" value="1"/>
</dbReference>
<dbReference type="InterPro" id="IPR004119">
    <property type="entry name" value="EcKL"/>
</dbReference>
<name>A0A255DTT7_9MYCO</name>
<organism evidence="1 2">
    <name type="scientific">Mycolicibacterium sphagni</name>
    <dbReference type="NCBI Taxonomy" id="1786"/>
    <lineage>
        <taxon>Bacteria</taxon>
        <taxon>Bacillati</taxon>
        <taxon>Actinomycetota</taxon>
        <taxon>Actinomycetes</taxon>
        <taxon>Mycobacteriales</taxon>
        <taxon>Mycobacteriaceae</taxon>
        <taxon>Mycolicibacterium</taxon>
    </lineage>
</organism>
<keyword evidence="2" id="KW-1185">Reference proteome</keyword>
<dbReference type="Proteomes" id="UP000216063">
    <property type="component" value="Unassembled WGS sequence"/>
</dbReference>
<reference evidence="1 2" key="1">
    <citation type="submission" date="2017-07" db="EMBL/GenBank/DDBJ databases">
        <title>The new phylogeny of genus Mycobacterium.</title>
        <authorList>
            <person name="Tortoli E."/>
            <person name="Trovato A."/>
            <person name="Cirillo D.M."/>
        </authorList>
    </citation>
    <scope>NUCLEOTIDE SEQUENCE [LARGE SCALE GENOMIC DNA]</scope>
    <source>
        <strain evidence="1 2">ATCC 33027</strain>
    </source>
</reference>
<sequence>MAWFPVDPMSVTGAWLSEILNADVRHCRLEQIGVGVGLLGRIYRAHLEGPGVPESVVLKFPTLDERARTMVCEPLEFYLREVRFYSEIGLANPLPPARPYFAAFDELTHDFVLVLEDLGRLRVVDQTIGCTAEDATVVVDAIARHHAQWWDSERLTTLPWLSSYRTPPFPAVLAGNFEAAWPRFLDRLGADLSPEMRVFGERFPSLVPWYLNQIMRPPHTFLHGDLRLDQLFFAVEPDDPPVTALDWQVTSAGRGAYDVGYFLSQSLATDTRRACESALLDRYAQVLAEFGIDYPATELLHDYRLTTAWCFAYPVIGAGQADITNERQLALLRSMVVNSAAAIHDHDALALRPD</sequence>
<dbReference type="EMBL" id="NOZR01000002">
    <property type="protein sequence ID" value="OYN82101.1"/>
    <property type="molecule type" value="Genomic_DNA"/>
</dbReference>
<evidence type="ECO:0000313" key="2">
    <source>
        <dbReference type="Proteomes" id="UP000216063"/>
    </source>
</evidence>
<dbReference type="SUPFAM" id="SSF56112">
    <property type="entry name" value="Protein kinase-like (PK-like)"/>
    <property type="match status" value="1"/>
</dbReference>
<accession>A0A255DTT7</accession>
<dbReference type="OrthoDB" id="115252at2"/>
<dbReference type="PANTHER" id="PTHR23020">
    <property type="entry name" value="UNCHARACTERIZED NUCLEAR HORMONE RECEPTOR-RELATED"/>
    <property type="match status" value="1"/>
</dbReference>